<gene>
    <name evidence="5" type="ORF">GCM10023169_14820</name>
</gene>
<dbReference type="InterPro" id="IPR004408">
    <property type="entry name" value="Biotin_CoA_COase_ligase"/>
</dbReference>
<sequence>MGPWLGGPVDTPFSRVVRVDRAGSTNADLRAAALADPAAWPHGSVLVADHQDAGRGRSGRSWVTPPGTALTASVLVRSRVRAQQLGWLPLLTGLAVQRGCAGLLPGVAPVSVRLKWPNDVLAVGAGETDVDGWGRDRKLAGILVEALPPRPGRDTGETTGATHTADAVSAVVGIGVNVAQEPADLPVPWATSLRALGCDAGPAQVLSAVGGELFPLLERWEAADGDADASELRGDVSAACVTLGAEVRTELPAGPGPAGRAIGLDADGRLLVEQEDEVAAVAAGDVLRVRR</sequence>
<comment type="caution">
    <text evidence="5">The sequence shown here is derived from an EMBL/GenBank/DDBJ whole genome shotgun (WGS) entry which is preliminary data.</text>
</comment>
<dbReference type="InterPro" id="IPR045864">
    <property type="entry name" value="aa-tRNA-synth_II/BPL/LPL"/>
</dbReference>
<dbReference type="EMBL" id="BAABGN010000006">
    <property type="protein sequence ID" value="GAA4421692.1"/>
    <property type="molecule type" value="Genomic_DNA"/>
</dbReference>
<name>A0ABP8L4Y4_9MICO</name>
<dbReference type="EC" id="6.3.4.15" evidence="3"/>
<dbReference type="PANTHER" id="PTHR12835:SF5">
    <property type="entry name" value="BIOTIN--PROTEIN LIGASE"/>
    <property type="match status" value="1"/>
</dbReference>
<organism evidence="5 6">
    <name type="scientific">Georgenia halophila</name>
    <dbReference type="NCBI Taxonomy" id="620889"/>
    <lineage>
        <taxon>Bacteria</taxon>
        <taxon>Bacillati</taxon>
        <taxon>Actinomycetota</taxon>
        <taxon>Actinomycetes</taxon>
        <taxon>Micrococcales</taxon>
        <taxon>Bogoriellaceae</taxon>
        <taxon>Georgenia</taxon>
    </lineage>
</organism>
<dbReference type="Pfam" id="PF02237">
    <property type="entry name" value="BPL_C"/>
    <property type="match status" value="1"/>
</dbReference>
<dbReference type="GO" id="GO:0016874">
    <property type="term" value="F:ligase activity"/>
    <property type="evidence" value="ECO:0007669"/>
    <property type="project" value="UniProtKB-KW"/>
</dbReference>
<evidence type="ECO:0000313" key="5">
    <source>
        <dbReference type="EMBL" id="GAA4421692.1"/>
    </source>
</evidence>
<dbReference type="Pfam" id="PF03099">
    <property type="entry name" value="BPL_LplA_LipB"/>
    <property type="match status" value="1"/>
</dbReference>
<evidence type="ECO:0000256" key="3">
    <source>
        <dbReference type="ARBA" id="ARBA00024227"/>
    </source>
</evidence>
<dbReference type="InterPro" id="IPR004143">
    <property type="entry name" value="BPL_LPL_catalytic"/>
</dbReference>
<dbReference type="InterPro" id="IPR003142">
    <property type="entry name" value="BPL_C"/>
</dbReference>
<dbReference type="Proteomes" id="UP001500622">
    <property type="component" value="Unassembled WGS sequence"/>
</dbReference>
<keyword evidence="2" id="KW-0092">Biotin</keyword>
<dbReference type="SUPFAM" id="SSF55681">
    <property type="entry name" value="Class II aaRS and biotin synthetases"/>
    <property type="match status" value="1"/>
</dbReference>
<protein>
    <recommendedName>
        <fullName evidence="3">biotin--[biotin carboxyl-carrier protein] ligase</fullName>
        <ecNumber evidence="3">6.3.4.15</ecNumber>
    </recommendedName>
</protein>
<keyword evidence="6" id="KW-1185">Reference proteome</keyword>
<dbReference type="PROSITE" id="PS51733">
    <property type="entry name" value="BPL_LPL_CATALYTIC"/>
    <property type="match status" value="1"/>
</dbReference>
<feature type="domain" description="BPL/LPL catalytic" evidence="4">
    <location>
        <begin position="8"/>
        <end position="221"/>
    </location>
</feature>
<evidence type="ECO:0000313" key="6">
    <source>
        <dbReference type="Proteomes" id="UP001500622"/>
    </source>
</evidence>
<dbReference type="Gene3D" id="3.30.930.10">
    <property type="entry name" value="Bira Bifunctional Protein, Domain 2"/>
    <property type="match status" value="1"/>
</dbReference>
<evidence type="ECO:0000256" key="1">
    <source>
        <dbReference type="ARBA" id="ARBA00022598"/>
    </source>
</evidence>
<evidence type="ECO:0000256" key="2">
    <source>
        <dbReference type="ARBA" id="ARBA00023267"/>
    </source>
</evidence>
<reference evidence="6" key="1">
    <citation type="journal article" date="2019" name="Int. J. Syst. Evol. Microbiol.">
        <title>The Global Catalogue of Microorganisms (GCM) 10K type strain sequencing project: providing services to taxonomists for standard genome sequencing and annotation.</title>
        <authorList>
            <consortium name="The Broad Institute Genomics Platform"/>
            <consortium name="The Broad Institute Genome Sequencing Center for Infectious Disease"/>
            <person name="Wu L."/>
            <person name="Ma J."/>
        </authorList>
    </citation>
    <scope>NUCLEOTIDE SEQUENCE [LARGE SCALE GENOMIC DNA]</scope>
    <source>
        <strain evidence="6">JCM 17810</strain>
    </source>
</reference>
<dbReference type="PANTHER" id="PTHR12835">
    <property type="entry name" value="BIOTIN PROTEIN LIGASE"/>
    <property type="match status" value="1"/>
</dbReference>
<dbReference type="CDD" id="cd16442">
    <property type="entry name" value="BPL"/>
    <property type="match status" value="1"/>
</dbReference>
<dbReference type="NCBIfam" id="TIGR00121">
    <property type="entry name" value="birA_ligase"/>
    <property type="match status" value="1"/>
</dbReference>
<accession>A0ABP8L4Y4</accession>
<keyword evidence="1 5" id="KW-0436">Ligase</keyword>
<evidence type="ECO:0000259" key="4">
    <source>
        <dbReference type="PROSITE" id="PS51733"/>
    </source>
</evidence>
<dbReference type="Gene3D" id="2.30.30.100">
    <property type="match status" value="1"/>
</dbReference>
<proteinExistence type="predicted"/>